<name>W9X777_9EURO</name>
<evidence type="ECO:0000256" key="1">
    <source>
        <dbReference type="ARBA" id="ARBA00023002"/>
    </source>
</evidence>
<dbReference type="GeneID" id="19185566"/>
<dbReference type="eggNOG" id="ENOG502QVA4">
    <property type="taxonomic scope" value="Eukaryota"/>
</dbReference>
<dbReference type="GO" id="GO:0016491">
    <property type="term" value="F:oxidoreductase activity"/>
    <property type="evidence" value="ECO:0007669"/>
    <property type="project" value="UniProtKB-KW"/>
</dbReference>
<reference evidence="2 3" key="1">
    <citation type="submission" date="2013-03" db="EMBL/GenBank/DDBJ databases">
        <title>The Genome Sequence of Cladophialophora psammophila CBS 110553.</title>
        <authorList>
            <consortium name="The Broad Institute Genomics Platform"/>
            <person name="Cuomo C."/>
            <person name="de Hoog S."/>
            <person name="Gorbushina A."/>
            <person name="Walker B."/>
            <person name="Young S.K."/>
            <person name="Zeng Q."/>
            <person name="Gargeya S."/>
            <person name="Fitzgerald M."/>
            <person name="Haas B."/>
            <person name="Abouelleil A."/>
            <person name="Allen A.W."/>
            <person name="Alvarado L."/>
            <person name="Arachchi H.M."/>
            <person name="Berlin A.M."/>
            <person name="Chapman S.B."/>
            <person name="Gainer-Dewar J."/>
            <person name="Goldberg J."/>
            <person name="Griggs A."/>
            <person name="Gujja S."/>
            <person name="Hansen M."/>
            <person name="Howarth C."/>
            <person name="Imamovic A."/>
            <person name="Ireland A."/>
            <person name="Larimer J."/>
            <person name="McCowan C."/>
            <person name="Murphy C."/>
            <person name="Pearson M."/>
            <person name="Poon T.W."/>
            <person name="Priest M."/>
            <person name="Roberts A."/>
            <person name="Saif S."/>
            <person name="Shea T."/>
            <person name="Sisk P."/>
            <person name="Sykes S."/>
            <person name="Wortman J."/>
            <person name="Nusbaum C."/>
            <person name="Birren B."/>
        </authorList>
    </citation>
    <scope>NUCLEOTIDE SEQUENCE [LARGE SCALE GENOMIC DNA]</scope>
    <source>
        <strain evidence="2 3">CBS 110553</strain>
    </source>
</reference>
<dbReference type="PANTHER" id="PTHR35870:SF6">
    <property type="entry name" value="MGS207 PROTEIN"/>
    <property type="match status" value="1"/>
</dbReference>
<comment type="caution">
    <text evidence="2">The sequence shown here is derived from an EMBL/GenBank/DDBJ whole genome shotgun (WGS) entry which is preliminary data.</text>
</comment>
<gene>
    <name evidence="2" type="ORF">A1O5_00830</name>
</gene>
<keyword evidence="3" id="KW-1185">Reference proteome</keyword>
<dbReference type="Proteomes" id="UP000019471">
    <property type="component" value="Unassembled WGS sequence"/>
</dbReference>
<dbReference type="EMBL" id="AMGX01000001">
    <property type="protein sequence ID" value="EXJ76322.1"/>
    <property type="molecule type" value="Genomic_DNA"/>
</dbReference>
<dbReference type="Pfam" id="PF14027">
    <property type="entry name" value="Questin_oxidase"/>
    <property type="match status" value="1"/>
</dbReference>
<dbReference type="InterPro" id="IPR025337">
    <property type="entry name" value="Questin_oxidase-like"/>
</dbReference>
<keyword evidence="1" id="KW-0560">Oxidoreductase</keyword>
<evidence type="ECO:0000313" key="2">
    <source>
        <dbReference type="EMBL" id="EXJ76322.1"/>
    </source>
</evidence>
<evidence type="ECO:0008006" key="4">
    <source>
        <dbReference type="Google" id="ProtNLM"/>
    </source>
</evidence>
<accession>W9X777</accession>
<organism evidence="2 3">
    <name type="scientific">Cladophialophora psammophila CBS 110553</name>
    <dbReference type="NCBI Taxonomy" id="1182543"/>
    <lineage>
        <taxon>Eukaryota</taxon>
        <taxon>Fungi</taxon>
        <taxon>Dikarya</taxon>
        <taxon>Ascomycota</taxon>
        <taxon>Pezizomycotina</taxon>
        <taxon>Eurotiomycetes</taxon>
        <taxon>Chaetothyriomycetidae</taxon>
        <taxon>Chaetothyriales</taxon>
        <taxon>Herpotrichiellaceae</taxon>
        <taxon>Cladophialophora</taxon>
    </lineage>
</organism>
<proteinExistence type="predicted"/>
<dbReference type="OrthoDB" id="10265971at2759"/>
<dbReference type="PANTHER" id="PTHR35870">
    <property type="entry name" value="PROTEIN, PUTATIVE (AFU_ORTHOLOGUE AFUA_5G03330)-RELATED"/>
    <property type="match status" value="1"/>
</dbReference>
<dbReference type="STRING" id="1182543.W9X777"/>
<sequence length="458" mass="51024">MCSSLTSLSRFGRGFGRSSSSSAKAIAIPPVEVHDVETSVDKRARTVKHLLRLNHANYSILFNHLRFHNHTPHILGSAYLFSASADQLFAIYDDAAAHEGHEPWVDSPSEIALHDYRDYLGKREYQRAFVDFFEDQLVLAGYDWKCVVEKFLFERGNPKKDEPNVEPIFNCLTAGLGHPLIHLGYAYELNSREVAMEALGLAATCYDVTLAKLLETATPASHSANPLTYSTNNLFEVFARVHGDSRLDGVFKHPGGDNLSHLLSDEALTSILLEHFHAWRIMDPTKDFAQSQALATALLIASAPSVGWTHGWDFFLVHVLTTSHAVRILIPLLDASHHVPLVREWLLIALAIYIAQLRPLIKIDYVTDVDLHGRDWDTYITREAVEGKWKFSAHFVKACRAMREAERVWGGGYAGDDKYYLKAAVKFASEFNDWGGFGVEEGDGEARDAGGESVGGKA</sequence>
<dbReference type="HOGENOM" id="CLU_036627_0_0_1"/>
<evidence type="ECO:0000313" key="3">
    <source>
        <dbReference type="Proteomes" id="UP000019471"/>
    </source>
</evidence>
<protein>
    <recommendedName>
        <fullName evidence="4">Apoptosis regulator Bcl-2 family BH4 domain-containing protein</fullName>
    </recommendedName>
</protein>
<dbReference type="AlphaFoldDB" id="W9X777"/>
<dbReference type="RefSeq" id="XP_007739639.1">
    <property type="nucleotide sequence ID" value="XM_007741449.1"/>
</dbReference>